<gene>
    <name evidence="2" type="ORF">K0M31_014722</name>
</gene>
<proteinExistence type="predicted"/>
<evidence type="ECO:0000313" key="2">
    <source>
        <dbReference type="EMBL" id="KAK1118719.1"/>
    </source>
</evidence>
<accession>A0AA40KFS0</accession>
<dbReference type="AlphaFoldDB" id="A0AA40KFS0"/>
<dbReference type="EMBL" id="JAHYIQ010000041">
    <property type="protein sequence ID" value="KAK1118719.1"/>
    <property type="molecule type" value="Genomic_DNA"/>
</dbReference>
<dbReference type="Proteomes" id="UP001177670">
    <property type="component" value="Unassembled WGS sequence"/>
</dbReference>
<name>A0AA40KFS0_9HYME</name>
<feature type="region of interest" description="Disordered" evidence="1">
    <location>
        <begin position="1"/>
        <end position="22"/>
    </location>
</feature>
<reference evidence="2" key="1">
    <citation type="submission" date="2021-10" db="EMBL/GenBank/DDBJ databases">
        <title>Melipona bicolor Genome sequencing and assembly.</title>
        <authorList>
            <person name="Araujo N.S."/>
            <person name="Arias M.C."/>
        </authorList>
    </citation>
    <scope>NUCLEOTIDE SEQUENCE</scope>
    <source>
        <strain evidence="2">USP_2M_L1-L4_2017</strain>
        <tissue evidence="2">Whole body</tissue>
    </source>
</reference>
<organism evidence="2 3">
    <name type="scientific">Melipona bicolor</name>
    <dbReference type="NCBI Taxonomy" id="60889"/>
    <lineage>
        <taxon>Eukaryota</taxon>
        <taxon>Metazoa</taxon>
        <taxon>Ecdysozoa</taxon>
        <taxon>Arthropoda</taxon>
        <taxon>Hexapoda</taxon>
        <taxon>Insecta</taxon>
        <taxon>Pterygota</taxon>
        <taxon>Neoptera</taxon>
        <taxon>Endopterygota</taxon>
        <taxon>Hymenoptera</taxon>
        <taxon>Apocrita</taxon>
        <taxon>Aculeata</taxon>
        <taxon>Apoidea</taxon>
        <taxon>Anthophila</taxon>
        <taxon>Apidae</taxon>
        <taxon>Melipona</taxon>
    </lineage>
</organism>
<keyword evidence="3" id="KW-1185">Reference proteome</keyword>
<protein>
    <submittedName>
        <fullName evidence="2">Uncharacterized protein</fullName>
    </submittedName>
</protein>
<evidence type="ECO:0000313" key="3">
    <source>
        <dbReference type="Proteomes" id="UP001177670"/>
    </source>
</evidence>
<sequence length="63" mass="6726">MVGEEATKKSSCHLRPREAPSNLGLPSLSPFPQFLVARVRVLGFTVCAGLEPLSRSAHGVHAD</sequence>
<comment type="caution">
    <text evidence="2">The sequence shown here is derived from an EMBL/GenBank/DDBJ whole genome shotgun (WGS) entry which is preliminary data.</text>
</comment>
<evidence type="ECO:0000256" key="1">
    <source>
        <dbReference type="SAM" id="MobiDB-lite"/>
    </source>
</evidence>